<protein>
    <submittedName>
        <fullName evidence="1">Uncharacterized protein</fullName>
    </submittedName>
</protein>
<name>A0A382ILZ9_9ZZZZ</name>
<feature type="non-terminal residue" evidence="1">
    <location>
        <position position="160"/>
    </location>
</feature>
<proteinExistence type="predicted"/>
<dbReference type="EMBL" id="UINC01068203">
    <property type="protein sequence ID" value="SVC00636.1"/>
    <property type="molecule type" value="Genomic_DNA"/>
</dbReference>
<organism evidence="1">
    <name type="scientific">marine metagenome</name>
    <dbReference type="NCBI Taxonomy" id="408172"/>
    <lineage>
        <taxon>unclassified sequences</taxon>
        <taxon>metagenomes</taxon>
        <taxon>ecological metagenomes</taxon>
    </lineage>
</organism>
<sequence>MKRISGIFIILAAILTGDSLDTDVNHVIVDHKGNSIVAIIDSIDLDAIYYKLKDQMDPHTIDIDKAYFIYNDFDRIYHYDWSYYENIRRINNRTGKIITIHNDTVAFKNIEFTGNQIFPEILVAGTNDTSFYMPMLSIYKIQTDFSILHYAAERGFWYSF</sequence>
<evidence type="ECO:0000313" key="1">
    <source>
        <dbReference type="EMBL" id="SVC00636.1"/>
    </source>
</evidence>
<gene>
    <name evidence="1" type="ORF">METZ01_LOCUS253490</name>
</gene>
<dbReference type="AlphaFoldDB" id="A0A382ILZ9"/>
<reference evidence="1" key="1">
    <citation type="submission" date="2018-05" db="EMBL/GenBank/DDBJ databases">
        <authorList>
            <person name="Lanie J.A."/>
            <person name="Ng W.-L."/>
            <person name="Kazmierczak K.M."/>
            <person name="Andrzejewski T.M."/>
            <person name="Davidsen T.M."/>
            <person name="Wayne K.J."/>
            <person name="Tettelin H."/>
            <person name="Glass J.I."/>
            <person name="Rusch D."/>
            <person name="Podicherti R."/>
            <person name="Tsui H.-C.T."/>
            <person name="Winkler M.E."/>
        </authorList>
    </citation>
    <scope>NUCLEOTIDE SEQUENCE</scope>
</reference>
<accession>A0A382ILZ9</accession>